<evidence type="ECO:0000313" key="1">
    <source>
        <dbReference type="EMBL" id="CCF21552.1"/>
    </source>
</evidence>
<keyword evidence="2" id="KW-1185">Reference proteome</keyword>
<dbReference type="Proteomes" id="UP000010792">
    <property type="component" value="Chromosome"/>
</dbReference>
<sequence length="59" mass="6938">MGFSQAEPEARGNLRFIHTSMAYEERPRLYVGNMDKRWFDEESQQVFHRQGCSVRLASS</sequence>
<dbReference type="STRING" id="1125847.NT26_3830"/>
<name>L0NMK4_9HYPH</name>
<organism evidence="1 2">
    <name type="scientific">Pseudorhizobium banfieldiae</name>
    <dbReference type="NCBI Taxonomy" id="1125847"/>
    <lineage>
        <taxon>Bacteria</taxon>
        <taxon>Pseudomonadati</taxon>
        <taxon>Pseudomonadota</taxon>
        <taxon>Alphaproteobacteria</taxon>
        <taxon>Hyphomicrobiales</taxon>
        <taxon>Rhizobiaceae</taxon>
        <taxon>Rhizobium/Agrobacterium group</taxon>
        <taxon>Pseudorhizobium</taxon>
    </lineage>
</organism>
<proteinExistence type="predicted"/>
<dbReference type="EMBL" id="FO082820">
    <property type="protein sequence ID" value="CCF21552.1"/>
    <property type="molecule type" value="Genomic_DNA"/>
</dbReference>
<accession>L0NMK4</accession>
<gene>
    <name evidence="1" type="ORF">NT26_3830</name>
</gene>
<dbReference type="KEGG" id="rht:NT26_3830"/>
<protein>
    <submittedName>
        <fullName evidence="1">Uncharacterized protein</fullName>
    </submittedName>
</protein>
<reference evidence="1 2" key="1">
    <citation type="journal article" date="2013" name="Genome Biol. Evol.">
        <title>Life in an arsenic-containing gold mine: genome and physiology of the autotrophic arsenite-oxidizing bacterium rhizobium sp. NT-26.</title>
        <authorList>
            <person name="Andres J."/>
            <person name="Arsene-Ploetze F."/>
            <person name="Barbe V."/>
            <person name="Brochier-Armanet C."/>
            <person name="Cleiss-Arnold J."/>
            <person name="Coppee J.Y."/>
            <person name="Dillies M.A."/>
            <person name="Geist"/>
            <person name="L"/>
            <person name="Joublin A."/>
            <person name="Koechler S."/>
            <person name="Lassalle F."/>
            <person name="Marchal M."/>
            <person name="Medigue C."/>
            <person name="Muller D."/>
            <person name="Nesme X."/>
            <person name="Plewniak F."/>
            <person name="Proux C."/>
            <person name="Ramirez-Bahena M.H."/>
            <person name="Schenowitz C."/>
            <person name="Sismeiro O."/>
            <person name="Vallenet D."/>
            <person name="Santini J.M."/>
            <person name="Bertin P.N."/>
        </authorList>
    </citation>
    <scope>NUCLEOTIDE SEQUENCE [LARGE SCALE GENOMIC DNA]</scope>
    <source>
        <strain evidence="1 2">NT-26</strain>
    </source>
</reference>
<dbReference type="AlphaFoldDB" id="L0NMK4"/>
<evidence type="ECO:0000313" key="2">
    <source>
        <dbReference type="Proteomes" id="UP000010792"/>
    </source>
</evidence>